<proteinExistence type="predicted"/>
<evidence type="ECO:0000313" key="2">
    <source>
        <dbReference type="EMBL" id="PHO19425.1"/>
    </source>
</evidence>
<protein>
    <submittedName>
        <fullName evidence="2">Uncharacterized protein</fullName>
    </submittedName>
</protein>
<dbReference type="Proteomes" id="UP000221222">
    <property type="component" value="Unassembled WGS sequence"/>
</dbReference>
<keyword evidence="3" id="KW-1185">Reference proteome</keyword>
<evidence type="ECO:0000313" key="3">
    <source>
        <dbReference type="Proteomes" id="UP000221222"/>
    </source>
</evidence>
<dbReference type="Pfam" id="PF13155">
    <property type="entry name" value="Toprim_2"/>
    <property type="match status" value="1"/>
</dbReference>
<name>A0A2G1DLN9_9BACT</name>
<dbReference type="EMBL" id="CP032098">
    <property type="protein sequence ID" value="AXX92196.1"/>
    <property type="molecule type" value="Genomic_DNA"/>
</dbReference>
<gene>
    <name evidence="1" type="ORF">AMOL_1215</name>
    <name evidence="2" type="ORF">CPU12_01205</name>
</gene>
<accession>A0A2G1DLN9</accession>
<dbReference type="RefSeq" id="WP_099341241.1">
    <property type="nucleotide sequence ID" value="NZ_CP032098.1"/>
</dbReference>
<organism evidence="2 3">
    <name type="scientific">Malaciobacter molluscorum LMG 25693</name>
    <dbReference type="NCBI Taxonomy" id="870501"/>
    <lineage>
        <taxon>Bacteria</taxon>
        <taxon>Pseudomonadati</taxon>
        <taxon>Campylobacterota</taxon>
        <taxon>Epsilonproteobacteria</taxon>
        <taxon>Campylobacterales</taxon>
        <taxon>Arcobacteraceae</taxon>
        <taxon>Malaciobacter</taxon>
    </lineage>
</organism>
<dbReference type="EMBL" id="NXFY01000001">
    <property type="protein sequence ID" value="PHO19425.1"/>
    <property type="molecule type" value="Genomic_DNA"/>
</dbReference>
<reference evidence="1 4" key="2">
    <citation type="submission" date="2018-08" db="EMBL/GenBank/DDBJ databases">
        <title>Complete genome of the Arcobacter molluscorum type strain LMG 25693.</title>
        <authorList>
            <person name="Miller W.G."/>
            <person name="Yee E."/>
            <person name="Bono J.L."/>
        </authorList>
    </citation>
    <scope>NUCLEOTIDE SEQUENCE [LARGE SCALE GENOMIC DNA]</scope>
    <source>
        <strain evidence="1 4">CECT 7696</strain>
    </source>
</reference>
<dbReference type="AlphaFoldDB" id="A0A2G1DLN9"/>
<dbReference type="Proteomes" id="UP000262712">
    <property type="component" value="Chromosome"/>
</dbReference>
<evidence type="ECO:0000313" key="1">
    <source>
        <dbReference type="EMBL" id="AXX92196.1"/>
    </source>
</evidence>
<evidence type="ECO:0000313" key="4">
    <source>
        <dbReference type="Proteomes" id="UP000262712"/>
    </source>
</evidence>
<sequence length="357" mass="40972">MQYTKIPMNNLLEYLGFEVNNNKSSQSHIVMSDGVDKIIISRGKGYIKDGKTLGVGNYIYFNPQNNKDNGTIYNFCKNRNINIHQLVKGAQIKDYSHKIIISDTRYYDPEIKKEYDELTSYNKTDIKSLSKIRKINPSIIKEFDSIKIDQYKNIVFPTVTVQELKNTISYDKSKETSIQTLVVSGMNKKLLERPLTKDKNGNVYDKPINSLEKGKAGLTVLIPNNVKLKDITNIITGENSIDNLSYAELNKSNLSNTMLVSFNGSMKSEAIKAFNYLIDKKLPNLKNITAAFDNDIQGNKYDEKLKEIIKDKKLNLNIDKSKSKDWNEELTIFKKDLFSTYNKARSFEKSFTLELEK</sequence>
<dbReference type="Gene3D" id="3.40.1360.10">
    <property type="match status" value="1"/>
</dbReference>
<dbReference type="KEGG" id="amol:AMOL_1215"/>
<reference evidence="2 3" key="1">
    <citation type="submission" date="2017-09" db="EMBL/GenBank/DDBJ databases">
        <title>Arcobacter canalis sp. nov., a new species isolated from a water canal contaminated with urban sewage.</title>
        <authorList>
            <person name="Perez-Cataluna A."/>
            <person name="Salas-Masso N."/>
            <person name="Figueras M.J."/>
        </authorList>
    </citation>
    <scope>NUCLEOTIDE SEQUENCE [LARGE SCALE GENOMIC DNA]</scope>
    <source>
        <strain evidence="2 3">F98-3</strain>
    </source>
</reference>